<accession>R0LX67</accession>
<keyword evidence="3" id="KW-1185">Reference proteome</keyword>
<proteinExistence type="predicted"/>
<sequence length="851" mass="92353">MHLLRTDVLEGQDSNFPKHLDSGMMEEGSNRATTEISMQQMSQTVDAQNQISRASSALRSQTWKENQKRVSRRPELRKGGGGKGHFQRDPAPQDCLVPSGPPRRFPGAVLGLFPGLLGAHPSVTVTSSCVPIREAHRTASFCDRTSALLRVWLARSSGECSWLAGGTGKAAVRGGLMEIFLMGTVLCPDTAMSECHFRANWNTNLSPGVITHQTTVSLLPLSLPPPPRQEPLGAEQNPVGCFTPSHFSLCKYSGRERRAEKCGCPDNCLYTEPPERTGSWRQGFSWSLLLPPPVPGEICADTQGAGWEFSPVTRWRRRWCSSRERSLMLLAAPGDLCTDTRRATCLLCALLCPLSFSSALADRFPVCSPLLPTHPHLLFAPRCLGRPQALRAAVGQQHHISLFAKEREATASPALLQSVVVTEELPAGGLAKQILFPPYRCNPVVCQRQRSSPGFQHDALLAVTALGHTAPSPVLFVPTTLRRAEGLRRKTESHLCNALPACNHRRAAVTESPELSASDRQRQAARVQKAFSRHPHLGNSALCEHCVLPESSPCRICSFVFSSRACCPLMEVPSLACCWRHLQPVTAAGCSLVAGLSFKGPNVGGESHAPAAQLVVAVAVPVAGAEAAAGGIWGAPKKTSWNERDPVVVKTEGRKLQEEEVGLCSTRRSKQGDIGPFVEVLWSAACSNFRQPSCAMSSVVMENSHLYLVQHTSSQWILHHMADVMQKAGYEGSTATQSDVATAQQQTPAADIRCHHILAHQEACHPPPRCFFGECLCVLGAWMASWGSPSDAGTRSDSDLKPNCMILALTQYVQMAEHLRTQILRQKFLTGMLDPKRAAAEPVCAPTGASR</sequence>
<feature type="compositionally biased region" description="Polar residues" evidence="1">
    <location>
        <begin position="46"/>
        <end position="64"/>
    </location>
</feature>
<feature type="compositionally biased region" description="Basic and acidic residues" evidence="1">
    <location>
        <begin position="65"/>
        <end position="78"/>
    </location>
</feature>
<evidence type="ECO:0000313" key="2">
    <source>
        <dbReference type="EMBL" id="EOB06365.1"/>
    </source>
</evidence>
<protein>
    <submittedName>
        <fullName evidence="2">Uncharacterized protein</fullName>
    </submittedName>
</protein>
<reference evidence="3" key="1">
    <citation type="journal article" date="2013" name="Nat. Genet.">
        <title>The duck genome and transcriptome provide insight into an avian influenza virus reservoir species.</title>
        <authorList>
            <person name="Huang Y."/>
            <person name="Li Y."/>
            <person name="Burt D.W."/>
            <person name="Chen H."/>
            <person name="Zhang Y."/>
            <person name="Qian W."/>
            <person name="Kim H."/>
            <person name="Gan S."/>
            <person name="Zhao Y."/>
            <person name="Li J."/>
            <person name="Yi K."/>
            <person name="Feng H."/>
            <person name="Zhu P."/>
            <person name="Li B."/>
            <person name="Liu Q."/>
            <person name="Fairley S."/>
            <person name="Magor K.E."/>
            <person name="Du Z."/>
            <person name="Hu X."/>
            <person name="Goodman L."/>
            <person name="Tafer H."/>
            <person name="Vignal A."/>
            <person name="Lee T."/>
            <person name="Kim K.W."/>
            <person name="Sheng Z."/>
            <person name="An Y."/>
            <person name="Searle S."/>
            <person name="Herrero J."/>
            <person name="Groenen M.A."/>
            <person name="Crooijmans R.P."/>
            <person name="Faraut T."/>
            <person name="Cai Q."/>
            <person name="Webster R.G."/>
            <person name="Aldridge J.R."/>
            <person name="Warren W.C."/>
            <person name="Bartschat S."/>
            <person name="Kehr S."/>
            <person name="Marz M."/>
            <person name="Stadler P.F."/>
            <person name="Smith J."/>
            <person name="Kraus R.H."/>
            <person name="Zhao Y."/>
            <person name="Ren L."/>
            <person name="Fei J."/>
            <person name="Morisson M."/>
            <person name="Kaiser P."/>
            <person name="Griffin D.K."/>
            <person name="Rao M."/>
            <person name="Pitel F."/>
            <person name="Wang J."/>
            <person name="Li N."/>
        </authorList>
    </citation>
    <scope>NUCLEOTIDE SEQUENCE [LARGE SCALE GENOMIC DNA]</scope>
</reference>
<evidence type="ECO:0000313" key="3">
    <source>
        <dbReference type="Proteomes" id="UP000296049"/>
    </source>
</evidence>
<name>R0LX67_ANAPL</name>
<dbReference type="Proteomes" id="UP000296049">
    <property type="component" value="Unassembled WGS sequence"/>
</dbReference>
<feature type="region of interest" description="Disordered" evidence="1">
    <location>
        <begin position="1"/>
        <end position="29"/>
    </location>
</feature>
<dbReference type="EMBL" id="KB742619">
    <property type="protein sequence ID" value="EOB06365.1"/>
    <property type="molecule type" value="Genomic_DNA"/>
</dbReference>
<organism evidence="2 3">
    <name type="scientific">Anas platyrhynchos</name>
    <name type="common">Mallard</name>
    <name type="synonym">Anas boschas</name>
    <dbReference type="NCBI Taxonomy" id="8839"/>
    <lineage>
        <taxon>Eukaryota</taxon>
        <taxon>Metazoa</taxon>
        <taxon>Chordata</taxon>
        <taxon>Craniata</taxon>
        <taxon>Vertebrata</taxon>
        <taxon>Euteleostomi</taxon>
        <taxon>Archelosauria</taxon>
        <taxon>Archosauria</taxon>
        <taxon>Dinosauria</taxon>
        <taxon>Saurischia</taxon>
        <taxon>Theropoda</taxon>
        <taxon>Coelurosauria</taxon>
        <taxon>Aves</taxon>
        <taxon>Neognathae</taxon>
        <taxon>Galloanserae</taxon>
        <taxon>Anseriformes</taxon>
        <taxon>Anatidae</taxon>
        <taxon>Anatinae</taxon>
        <taxon>Anas</taxon>
    </lineage>
</organism>
<feature type="region of interest" description="Disordered" evidence="1">
    <location>
        <begin position="46"/>
        <end position="95"/>
    </location>
</feature>
<dbReference type="AlphaFoldDB" id="R0LX67"/>
<gene>
    <name evidence="2" type="ORF">Anapl_00846</name>
</gene>
<evidence type="ECO:0000256" key="1">
    <source>
        <dbReference type="SAM" id="MobiDB-lite"/>
    </source>
</evidence>